<keyword evidence="2" id="KW-1185">Reference proteome</keyword>
<evidence type="ECO:0000313" key="1">
    <source>
        <dbReference type="EMBL" id="MCI93700.1"/>
    </source>
</evidence>
<accession>A0A392W4W1</accession>
<name>A0A392W4W1_9FABA</name>
<feature type="non-terminal residue" evidence="1">
    <location>
        <position position="1"/>
    </location>
</feature>
<dbReference type="Proteomes" id="UP000265520">
    <property type="component" value="Unassembled WGS sequence"/>
</dbReference>
<comment type="caution">
    <text evidence="1">The sequence shown here is derived from an EMBL/GenBank/DDBJ whole genome shotgun (WGS) entry which is preliminary data.</text>
</comment>
<dbReference type="EMBL" id="LXQA011336367">
    <property type="protein sequence ID" value="MCI93700.1"/>
    <property type="molecule type" value="Genomic_DNA"/>
</dbReference>
<reference evidence="1 2" key="1">
    <citation type="journal article" date="2018" name="Front. Plant Sci.">
        <title>Red Clover (Trifolium pratense) and Zigzag Clover (T. medium) - A Picture of Genomic Similarities and Differences.</title>
        <authorList>
            <person name="Dluhosova J."/>
            <person name="Istvanek J."/>
            <person name="Nedelnik J."/>
            <person name="Repkova J."/>
        </authorList>
    </citation>
    <scope>NUCLEOTIDE SEQUENCE [LARGE SCALE GENOMIC DNA]</scope>
    <source>
        <strain evidence="2">cv. 10/8</strain>
        <tissue evidence="1">Leaf</tissue>
    </source>
</reference>
<evidence type="ECO:0000313" key="2">
    <source>
        <dbReference type="Proteomes" id="UP000265520"/>
    </source>
</evidence>
<organism evidence="1 2">
    <name type="scientific">Trifolium medium</name>
    <dbReference type="NCBI Taxonomy" id="97028"/>
    <lineage>
        <taxon>Eukaryota</taxon>
        <taxon>Viridiplantae</taxon>
        <taxon>Streptophyta</taxon>
        <taxon>Embryophyta</taxon>
        <taxon>Tracheophyta</taxon>
        <taxon>Spermatophyta</taxon>
        <taxon>Magnoliopsida</taxon>
        <taxon>eudicotyledons</taxon>
        <taxon>Gunneridae</taxon>
        <taxon>Pentapetalae</taxon>
        <taxon>rosids</taxon>
        <taxon>fabids</taxon>
        <taxon>Fabales</taxon>
        <taxon>Fabaceae</taxon>
        <taxon>Papilionoideae</taxon>
        <taxon>50 kb inversion clade</taxon>
        <taxon>NPAAA clade</taxon>
        <taxon>Hologalegina</taxon>
        <taxon>IRL clade</taxon>
        <taxon>Trifolieae</taxon>
        <taxon>Trifolium</taxon>
    </lineage>
</organism>
<dbReference type="AlphaFoldDB" id="A0A392W4W1"/>
<sequence>HMPDIVGPSNAAADTPMTRKMITMLETTCNELDEEAAI</sequence>
<protein>
    <submittedName>
        <fullName evidence="1">Uncharacterized protein</fullName>
    </submittedName>
</protein>
<proteinExistence type="predicted"/>